<evidence type="ECO:0000256" key="7">
    <source>
        <dbReference type="ARBA" id="ARBA00022729"/>
    </source>
</evidence>
<evidence type="ECO:0000256" key="20">
    <source>
        <dbReference type="SAM" id="Phobius"/>
    </source>
</evidence>
<evidence type="ECO:0000256" key="19">
    <source>
        <dbReference type="ARBA" id="ARBA00049669"/>
    </source>
</evidence>
<dbReference type="OrthoDB" id="8868224at2759"/>
<dbReference type="InterPro" id="IPR007110">
    <property type="entry name" value="Ig-like_dom"/>
</dbReference>
<keyword evidence="8" id="KW-0851">Voltage-gated channel</keyword>
<evidence type="ECO:0000256" key="17">
    <source>
        <dbReference type="ARBA" id="ARBA00023319"/>
    </source>
</evidence>
<evidence type="ECO:0000256" key="1">
    <source>
        <dbReference type="ARBA" id="ARBA00004251"/>
    </source>
</evidence>
<dbReference type="EMBL" id="CAJRST010002002">
    <property type="protein sequence ID" value="CAG5866114.1"/>
    <property type="molecule type" value="Genomic_DNA"/>
</dbReference>
<evidence type="ECO:0000256" key="4">
    <source>
        <dbReference type="ARBA" id="ARBA00022461"/>
    </source>
</evidence>
<dbReference type="Gene3D" id="2.60.40.10">
    <property type="entry name" value="Immunoglobulins"/>
    <property type="match status" value="1"/>
</dbReference>
<feature type="domain" description="Ig-like" evidence="21">
    <location>
        <begin position="129"/>
        <end position="253"/>
    </location>
</feature>
<keyword evidence="12 20" id="KW-0472">Membrane</keyword>
<evidence type="ECO:0000256" key="12">
    <source>
        <dbReference type="ARBA" id="ARBA00023136"/>
    </source>
</evidence>
<dbReference type="InterPro" id="IPR027098">
    <property type="entry name" value="Na_channel_b1/b3"/>
</dbReference>
<keyword evidence="13" id="KW-1015">Disulfide bond</keyword>
<evidence type="ECO:0000256" key="15">
    <source>
        <dbReference type="ARBA" id="ARBA00023201"/>
    </source>
</evidence>
<evidence type="ECO:0000256" key="9">
    <source>
        <dbReference type="ARBA" id="ARBA00022989"/>
    </source>
</evidence>
<evidence type="ECO:0000256" key="10">
    <source>
        <dbReference type="ARBA" id="ARBA00023053"/>
    </source>
</evidence>
<dbReference type="Pfam" id="PF07686">
    <property type="entry name" value="V-set"/>
    <property type="match status" value="1"/>
</dbReference>
<dbReference type="InterPro" id="IPR013783">
    <property type="entry name" value="Ig-like_fold"/>
</dbReference>
<dbReference type="InterPro" id="IPR036179">
    <property type="entry name" value="Ig-like_dom_sf"/>
</dbReference>
<name>A0A8S4ADT8_9TELE</name>
<evidence type="ECO:0000256" key="11">
    <source>
        <dbReference type="ARBA" id="ARBA00023065"/>
    </source>
</evidence>
<comment type="subunit">
    <text evidence="19">A voltage-gated sodium (Nav) channel consists of an ion-conducting pore-forming alpha subunit functional on its own that is regulated by one or more beta subunits. Forms homodimers and homotrimers. SCN3B is non-covalently associated with alpha subunits and induces the formation of alpha subunit oligomers, including trimers. Interacts with SCN5A/Nav1.5; regulatory subunit of SCN5A/Nav1.5. Interacts with SCN7A/Nav2.1; probable regulatory subunit of SCN7A/Nav2.1. Interacts with SCN10A; regulatory subunit of SCN10A/Nav1.8. Interacts with NFASC; probably involved in targeting the sodium channels to the nodes of Ranvier.</text>
</comment>
<comment type="similarity">
    <text evidence="2">Belongs to the sodium channel auxiliary subunit SCN3B (TC 8.A.17) family.</text>
</comment>
<dbReference type="FunFam" id="2.60.40.10:FF:000375">
    <property type="entry name" value="Sodium channel beta 1 subunit"/>
    <property type="match status" value="1"/>
</dbReference>
<keyword evidence="4" id="KW-0894">Sodium channel</keyword>
<evidence type="ECO:0000256" key="18">
    <source>
        <dbReference type="ARBA" id="ARBA00044530"/>
    </source>
</evidence>
<dbReference type="Proteomes" id="UP000677803">
    <property type="component" value="Unassembled WGS sequence"/>
</dbReference>
<dbReference type="GO" id="GO:0019871">
    <property type="term" value="F:sodium channel inhibitor activity"/>
    <property type="evidence" value="ECO:0007669"/>
    <property type="project" value="TreeGrafter"/>
</dbReference>
<dbReference type="SUPFAM" id="SSF48726">
    <property type="entry name" value="Immunoglobulin"/>
    <property type="match status" value="1"/>
</dbReference>
<feature type="transmembrane region" description="Helical" evidence="20">
    <location>
        <begin position="100"/>
        <end position="118"/>
    </location>
</feature>
<evidence type="ECO:0000256" key="13">
    <source>
        <dbReference type="ARBA" id="ARBA00023157"/>
    </source>
</evidence>
<keyword evidence="14" id="KW-0325">Glycoprotein</keyword>
<dbReference type="GO" id="GO:0005272">
    <property type="term" value="F:sodium channel activity"/>
    <property type="evidence" value="ECO:0007669"/>
    <property type="project" value="UniProtKB-KW"/>
</dbReference>
<organism evidence="22 23">
    <name type="scientific">Menidia menidia</name>
    <name type="common">Atlantic silverside</name>
    <dbReference type="NCBI Taxonomy" id="238744"/>
    <lineage>
        <taxon>Eukaryota</taxon>
        <taxon>Metazoa</taxon>
        <taxon>Chordata</taxon>
        <taxon>Craniata</taxon>
        <taxon>Vertebrata</taxon>
        <taxon>Euteleostomi</taxon>
        <taxon>Actinopterygii</taxon>
        <taxon>Neopterygii</taxon>
        <taxon>Teleostei</taxon>
        <taxon>Neoteleostei</taxon>
        <taxon>Acanthomorphata</taxon>
        <taxon>Ovalentaria</taxon>
        <taxon>Atherinomorphae</taxon>
        <taxon>Atheriniformes</taxon>
        <taxon>Atherinopsidae</taxon>
        <taxon>Menidiinae</taxon>
        <taxon>Menidia</taxon>
    </lineage>
</organism>
<evidence type="ECO:0000256" key="14">
    <source>
        <dbReference type="ARBA" id="ARBA00023180"/>
    </source>
</evidence>
<evidence type="ECO:0000313" key="22">
    <source>
        <dbReference type="EMBL" id="CAG5866114.1"/>
    </source>
</evidence>
<keyword evidence="10" id="KW-0915">Sodium</keyword>
<keyword evidence="23" id="KW-1185">Reference proteome</keyword>
<keyword evidence="16" id="KW-0407">Ion channel</keyword>
<sequence length="295" mass="32377">MVPVGPRLVSGWFWVPTRTWDRPEPAETGRNQQVPAGSRFQTVLAGSGRFQTHERAAEHAAVRPAVRQADVQQKHRARLDVPVRGPAPPQAPVKVPVQDAGLRVLVYLQVLVLVYLQVQVLLQVLVYLPVLVLMQVLVLDLLLVLLSPGALAGCAEVDSLREAVVGQDFLLGCISCKSREEVPARAAVDWFYRPPGGGGAFRHIFHYDHPESSVLDGDFDGRLRWRGTPDRDVQTGAVLLLNVSLSDGGTYRCVFSRTLVLPPDNQHLVVPLMSRTVSSVVSDTILMPVSTRRVG</sequence>
<dbReference type="PROSITE" id="PS50835">
    <property type="entry name" value="IG_LIKE"/>
    <property type="match status" value="1"/>
</dbReference>
<evidence type="ECO:0000256" key="8">
    <source>
        <dbReference type="ARBA" id="ARBA00022882"/>
    </source>
</evidence>
<dbReference type="GO" id="GO:0086091">
    <property type="term" value="P:regulation of heart rate by cardiac conduction"/>
    <property type="evidence" value="ECO:0007669"/>
    <property type="project" value="TreeGrafter"/>
</dbReference>
<dbReference type="GO" id="GO:0001518">
    <property type="term" value="C:voltage-gated sodium channel complex"/>
    <property type="evidence" value="ECO:0007669"/>
    <property type="project" value="InterPro"/>
</dbReference>
<gene>
    <name evidence="22" type="ORF">MMEN_LOCUS2845</name>
</gene>
<proteinExistence type="inferred from homology"/>
<dbReference type="GO" id="GO:0086002">
    <property type="term" value="P:cardiac muscle cell action potential involved in contraction"/>
    <property type="evidence" value="ECO:0007669"/>
    <property type="project" value="TreeGrafter"/>
</dbReference>
<dbReference type="GO" id="GO:0044325">
    <property type="term" value="F:transmembrane transporter binding"/>
    <property type="evidence" value="ECO:0007669"/>
    <property type="project" value="TreeGrafter"/>
</dbReference>
<evidence type="ECO:0000256" key="3">
    <source>
        <dbReference type="ARBA" id="ARBA00022448"/>
    </source>
</evidence>
<evidence type="ECO:0000256" key="5">
    <source>
        <dbReference type="ARBA" id="ARBA00022475"/>
    </source>
</evidence>
<evidence type="ECO:0000259" key="21">
    <source>
        <dbReference type="PROSITE" id="PS50835"/>
    </source>
</evidence>
<keyword evidence="7" id="KW-0732">Signal</keyword>
<comment type="subcellular location">
    <subcellularLocation>
        <location evidence="1">Cell membrane</location>
        <topology evidence="1">Single-pass type I membrane protein</topology>
    </subcellularLocation>
</comment>
<dbReference type="InterPro" id="IPR013106">
    <property type="entry name" value="Ig_V-set"/>
</dbReference>
<protein>
    <recommendedName>
        <fullName evidence="18">Sodium channel regulatory subunit beta-3</fullName>
    </recommendedName>
</protein>
<keyword evidence="17" id="KW-0393">Immunoglobulin domain</keyword>
<accession>A0A8S4ADT8</accession>
<dbReference type="AlphaFoldDB" id="A0A8S4ADT8"/>
<keyword evidence="11" id="KW-0406">Ion transport</keyword>
<keyword evidence="3" id="KW-0813">Transport</keyword>
<dbReference type="PANTHER" id="PTHR10546">
    <property type="entry name" value="SODIUM CHANNEL SUBUNIT BETA-1 AND 3"/>
    <property type="match status" value="1"/>
</dbReference>
<dbReference type="PANTHER" id="PTHR10546:SF4">
    <property type="entry name" value="SODIUM CHANNEL SUBUNIT BETA-3"/>
    <property type="match status" value="1"/>
</dbReference>
<evidence type="ECO:0000313" key="23">
    <source>
        <dbReference type="Proteomes" id="UP000677803"/>
    </source>
</evidence>
<evidence type="ECO:0000256" key="2">
    <source>
        <dbReference type="ARBA" id="ARBA00010404"/>
    </source>
</evidence>
<feature type="transmembrane region" description="Helical" evidence="20">
    <location>
        <begin position="124"/>
        <end position="146"/>
    </location>
</feature>
<comment type="caution">
    <text evidence="22">The sequence shown here is derived from an EMBL/GenBank/DDBJ whole genome shotgun (WGS) entry which is preliminary data.</text>
</comment>
<keyword evidence="15" id="KW-0739">Sodium transport</keyword>
<keyword evidence="6 20" id="KW-0812">Transmembrane</keyword>
<evidence type="ECO:0000256" key="6">
    <source>
        <dbReference type="ARBA" id="ARBA00022692"/>
    </source>
</evidence>
<reference evidence="22" key="1">
    <citation type="submission" date="2021-05" db="EMBL/GenBank/DDBJ databases">
        <authorList>
            <person name="Tigano A."/>
        </authorList>
    </citation>
    <scope>NUCLEOTIDE SEQUENCE</scope>
</reference>
<keyword evidence="5" id="KW-1003">Cell membrane</keyword>
<evidence type="ECO:0000256" key="16">
    <source>
        <dbReference type="ARBA" id="ARBA00023303"/>
    </source>
</evidence>
<keyword evidence="9 20" id="KW-1133">Transmembrane helix</keyword>